<feature type="active site" evidence="9">
    <location>
        <position position="136"/>
    </location>
</feature>
<dbReference type="InterPro" id="IPR004424">
    <property type="entry name" value="IspE"/>
</dbReference>
<comment type="pathway">
    <text evidence="9">Isoprenoid biosynthesis; isopentenyl diphosphate biosynthesis via DXP pathway; isopentenyl diphosphate from 1-deoxy-D-xylulose 5-phosphate: step 3/6.</text>
</comment>
<comment type="similarity">
    <text evidence="1 9">Belongs to the GHMP kinase family. IspE subfamily.</text>
</comment>
<organism evidence="12 13">
    <name type="scientific">Vagococcus fessus</name>
    <dbReference type="NCBI Taxonomy" id="120370"/>
    <lineage>
        <taxon>Bacteria</taxon>
        <taxon>Bacillati</taxon>
        <taxon>Bacillota</taxon>
        <taxon>Bacilli</taxon>
        <taxon>Lactobacillales</taxon>
        <taxon>Enterococcaceae</taxon>
        <taxon>Vagococcus</taxon>
    </lineage>
</organism>
<dbReference type="UniPathway" id="UPA00056">
    <property type="reaction ID" value="UER00094"/>
</dbReference>
<feature type="binding site" evidence="9">
    <location>
        <begin position="94"/>
        <end position="104"/>
    </location>
    <ligand>
        <name>ATP</name>
        <dbReference type="ChEBI" id="CHEBI:30616"/>
    </ligand>
</feature>
<proteinExistence type="inferred from homology"/>
<dbReference type="GO" id="GO:0050515">
    <property type="term" value="F:4-(cytidine 5'-diphospho)-2-C-methyl-D-erythritol kinase activity"/>
    <property type="evidence" value="ECO:0007669"/>
    <property type="project" value="UniProtKB-UniRule"/>
</dbReference>
<dbReference type="FunFam" id="3.30.230.10:FF:000029">
    <property type="entry name" value="4-diphosphocytidyl-2-C-methyl-D-erythritol kinase"/>
    <property type="match status" value="1"/>
</dbReference>
<dbReference type="PANTHER" id="PTHR43527:SF2">
    <property type="entry name" value="4-DIPHOSPHOCYTIDYL-2-C-METHYL-D-ERYTHRITOL KINASE, CHLOROPLASTIC"/>
    <property type="match status" value="1"/>
</dbReference>
<dbReference type="Gene3D" id="3.30.230.10">
    <property type="match status" value="1"/>
</dbReference>
<evidence type="ECO:0000256" key="5">
    <source>
        <dbReference type="ARBA" id="ARBA00022741"/>
    </source>
</evidence>
<dbReference type="GO" id="GO:0005524">
    <property type="term" value="F:ATP binding"/>
    <property type="evidence" value="ECO:0007669"/>
    <property type="project" value="UniProtKB-UniRule"/>
</dbReference>
<evidence type="ECO:0000256" key="3">
    <source>
        <dbReference type="ARBA" id="ARBA00017473"/>
    </source>
</evidence>
<evidence type="ECO:0000313" key="13">
    <source>
        <dbReference type="Proteomes" id="UP000287101"/>
    </source>
</evidence>
<dbReference type="OrthoDB" id="9809438at2"/>
<keyword evidence="9" id="KW-0414">Isoprene biosynthesis</keyword>
<dbReference type="Gene3D" id="3.30.70.890">
    <property type="entry name" value="GHMP kinase, C-terminal domain"/>
    <property type="match status" value="1"/>
</dbReference>
<dbReference type="PANTHER" id="PTHR43527">
    <property type="entry name" value="4-DIPHOSPHOCYTIDYL-2-C-METHYL-D-ERYTHRITOL KINASE, CHLOROPLASTIC"/>
    <property type="match status" value="1"/>
</dbReference>
<evidence type="ECO:0000256" key="2">
    <source>
        <dbReference type="ARBA" id="ARBA00012052"/>
    </source>
</evidence>
<dbReference type="RefSeq" id="WP_126831798.1">
    <property type="nucleotide sequence ID" value="NZ_CBCRYB010000001.1"/>
</dbReference>
<dbReference type="SUPFAM" id="SSF55060">
    <property type="entry name" value="GHMP Kinase, C-terminal domain"/>
    <property type="match status" value="1"/>
</dbReference>
<dbReference type="Proteomes" id="UP000287101">
    <property type="component" value="Unassembled WGS sequence"/>
</dbReference>
<keyword evidence="6 9" id="KW-0418">Kinase</keyword>
<evidence type="ECO:0000313" key="12">
    <source>
        <dbReference type="EMBL" id="RSU03589.1"/>
    </source>
</evidence>
<evidence type="ECO:0000256" key="6">
    <source>
        <dbReference type="ARBA" id="ARBA00022777"/>
    </source>
</evidence>
<dbReference type="GO" id="GO:0016114">
    <property type="term" value="P:terpenoid biosynthetic process"/>
    <property type="evidence" value="ECO:0007669"/>
    <property type="project" value="UniProtKB-UniRule"/>
</dbReference>
<feature type="domain" description="GHMP kinase N-terminal" evidence="10">
    <location>
        <begin position="66"/>
        <end position="143"/>
    </location>
</feature>
<dbReference type="GO" id="GO:0019288">
    <property type="term" value="P:isopentenyl diphosphate biosynthetic process, methylerythritol 4-phosphate pathway"/>
    <property type="evidence" value="ECO:0007669"/>
    <property type="project" value="UniProtKB-UniRule"/>
</dbReference>
<dbReference type="NCBIfam" id="NF011202">
    <property type="entry name" value="PRK14608.1"/>
    <property type="match status" value="1"/>
</dbReference>
<evidence type="ECO:0000256" key="1">
    <source>
        <dbReference type="ARBA" id="ARBA00009684"/>
    </source>
</evidence>
<dbReference type="AlphaFoldDB" id="A0A430A946"/>
<gene>
    <name evidence="9" type="primary">ispE</name>
    <name evidence="12" type="ORF">CBF31_07715</name>
</gene>
<comment type="caution">
    <text evidence="12">The sequence shown here is derived from an EMBL/GenBank/DDBJ whole genome shotgun (WGS) entry which is preliminary data.</text>
</comment>
<keyword evidence="4 9" id="KW-0808">Transferase</keyword>
<comment type="function">
    <text evidence="9">Catalyzes the phosphorylation of the position 2 hydroxy group of 4-diphosphocytidyl-2C-methyl-D-erythritol.</text>
</comment>
<dbReference type="PIRSF" id="PIRSF010376">
    <property type="entry name" value="IspE"/>
    <property type="match status" value="1"/>
</dbReference>
<keyword evidence="5 9" id="KW-0547">Nucleotide-binding</keyword>
<dbReference type="SUPFAM" id="SSF54211">
    <property type="entry name" value="Ribosomal protein S5 domain 2-like"/>
    <property type="match status" value="1"/>
</dbReference>
<dbReference type="Pfam" id="PF08544">
    <property type="entry name" value="GHMP_kinases_C"/>
    <property type="match status" value="1"/>
</dbReference>
<dbReference type="InterPro" id="IPR014721">
    <property type="entry name" value="Ribsml_uS5_D2-typ_fold_subgr"/>
</dbReference>
<reference evidence="12 13" key="1">
    <citation type="submission" date="2017-05" db="EMBL/GenBank/DDBJ databases">
        <title>Vagococcus spp. assemblies.</title>
        <authorList>
            <person name="Gulvik C.A."/>
        </authorList>
    </citation>
    <scope>NUCLEOTIDE SEQUENCE [LARGE SCALE GENOMIC DNA]</scope>
    <source>
        <strain evidence="12 13">CCUG 41755</strain>
    </source>
</reference>
<feature type="domain" description="GHMP kinase C-terminal" evidence="11">
    <location>
        <begin position="191"/>
        <end position="273"/>
    </location>
</feature>
<evidence type="ECO:0000256" key="9">
    <source>
        <dbReference type="HAMAP-Rule" id="MF_00061"/>
    </source>
</evidence>
<comment type="catalytic activity">
    <reaction evidence="9">
        <text>4-CDP-2-C-methyl-D-erythritol + ATP = 4-CDP-2-C-methyl-D-erythritol 2-phosphate + ADP + H(+)</text>
        <dbReference type="Rhea" id="RHEA:18437"/>
        <dbReference type="ChEBI" id="CHEBI:15378"/>
        <dbReference type="ChEBI" id="CHEBI:30616"/>
        <dbReference type="ChEBI" id="CHEBI:57823"/>
        <dbReference type="ChEBI" id="CHEBI:57919"/>
        <dbReference type="ChEBI" id="CHEBI:456216"/>
        <dbReference type="EC" id="2.7.1.148"/>
    </reaction>
</comment>
<keyword evidence="7 9" id="KW-0067">ATP-binding</keyword>
<accession>A0A430A946</accession>
<sequence length="288" mass="31498">MEIIEKAPAKINLGLDILHKREDGYHEVNMVMASIDLADKLIFRELPQDDIIIETDSSFLPVDRRNHVYQAASLLKEHCRIDKGVHIEVTKRIPVAAGMAGGSTDAAATLRGLNRLWELGLSLEELAELGKEIGSDTPYCVLGNTSLATGRGDELSALPAMPACWVVVVKPRVSVSTWTIFTDLAVDTLHHPDIEALEEAIRLGDYQKMVASVGNSLETATTAKHPIVGQIKEKMLKFGADAALMSGSGPTVYALCDKYSRAQRVYNGVKGFCEEVYIVRTLEGQVDH</sequence>
<evidence type="ECO:0000256" key="7">
    <source>
        <dbReference type="ARBA" id="ARBA00022840"/>
    </source>
</evidence>
<evidence type="ECO:0000259" key="11">
    <source>
        <dbReference type="Pfam" id="PF08544"/>
    </source>
</evidence>
<evidence type="ECO:0000256" key="8">
    <source>
        <dbReference type="ARBA" id="ARBA00032554"/>
    </source>
</evidence>
<dbReference type="FunFam" id="3.30.70.890:FF:000006">
    <property type="entry name" value="4-diphosphocytidyl-2-C-methyl-D-erythritol kinase"/>
    <property type="match status" value="1"/>
</dbReference>
<keyword evidence="13" id="KW-1185">Reference proteome</keyword>
<dbReference type="EC" id="2.7.1.148" evidence="2 9"/>
<dbReference type="HAMAP" id="MF_00061">
    <property type="entry name" value="IspE"/>
    <property type="match status" value="1"/>
</dbReference>
<name>A0A430A946_9ENTE</name>
<dbReference type="InterPro" id="IPR020568">
    <property type="entry name" value="Ribosomal_Su5_D2-typ_SF"/>
</dbReference>
<evidence type="ECO:0000256" key="4">
    <source>
        <dbReference type="ARBA" id="ARBA00022679"/>
    </source>
</evidence>
<dbReference type="InterPro" id="IPR036554">
    <property type="entry name" value="GHMP_kinase_C_sf"/>
</dbReference>
<dbReference type="Pfam" id="PF00288">
    <property type="entry name" value="GHMP_kinases_N"/>
    <property type="match status" value="1"/>
</dbReference>
<dbReference type="NCBIfam" id="TIGR00154">
    <property type="entry name" value="ispE"/>
    <property type="match status" value="1"/>
</dbReference>
<dbReference type="EMBL" id="NGJY01000002">
    <property type="protein sequence ID" value="RSU03589.1"/>
    <property type="molecule type" value="Genomic_DNA"/>
</dbReference>
<dbReference type="InterPro" id="IPR006204">
    <property type="entry name" value="GHMP_kinase_N_dom"/>
</dbReference>
<protein>
    <recommendedName>
        <fullName evidence="3 9">4-diphosphocytidyl-2-C-methyl-D-erythritol kinase</fullName>
        <shortName evidence="9">CMK</shortName>
        <ecNumber evidence="2 9">2.7.1.148</ecNumber>
    </recommendedName>
    <alternativeName>
        <fullName evidence="8 9">4-(cytidine-5'-diphospho)-2-C-methyl-D-erythritol kinase</fullName>
    </alternativeName>
</protein>
<evidence type="ECO:0000259" key="10">
    <source>
        <dbReference type="Pfam" id="PF00288"/>
    </source>
</evidence>
<dbReference type="InterPro" id="IPR013750">
    <property type="entry name" value="GHMP_kinase_C_dom"/>
</dbReference>
<feature type="active site" evidence="9">
    <location>
        <position position="10"/>
    </location>
</feature>